<dbReference type="PANTHER" id="PTHR12214:SF0">
    <property type="entry name" value="LD29489P"/>
    <property type="match status" value="1"/>
</dbReference>
<dbReference type="PANTHER" id="PTHR12214">
    <property type="entry name" value="GC-RICH SEQUENCE DNA-BINDING FACTOR"/>
    <property type="match status" value="1"/>
</dbReference>
<dbReference type="InterPro" id="IPR028211">
    <property type="entry name" value="Ntr2"/>
</dbReference>
<name>A0ABQ9P8H6_9PEZI</name>
<feature type="compositionally biased region" description="Basic residues" evidence="3">
    <location>
        <begin position="1"/>
        <end position="12"/>
    </location>
</feature>
<feature type="region of interest" description="Disordered" evidence="3">
    <location>
        <begin position="164"/>
        <end position="250"/>
    </location>
</feature>
<dbReference type="EMBL" id="JAPDRL010000003">
    <property type="protein sequence ID" value="KAJ9669188.1"/>
    <property type="molecule type" value="Genomic_DNA"/>
</dbReference>
<evidence type="ECO:0000313" key="5">
    <source>
        <dbReference type="Proteomes" id="UP001172684"/>
    </source>
</evidence>
<gene>
    <name evidence="4" type="ORF">H2201_000539</name>
</gene>
<accession>A0ABQ9P8H6</accession>
<feature type="region of interest" description="Disordered" evidence="3">
    <location>
        <begin position="282"/>
        <end position="341"/>
    </location>
</feature>
<feature type="compositionally biased region" description="Acidic residues" evidence="3">
    <location>
        <begin position="291"/>
        <end position="301"/>
    </location>
</feature>
<comment type="subcellular location">
    <subcellularLocation>
        <location evidence="1">Nucleus</location>
    </subcellularLocation>
</comment>
<protein>
    <recommendedName>
        <fullName evidence="6">DNA replication checkpoint mediator MRC1 domain-containing protein</fullName>
    </recommendedName>
</protein>
<evidence type="ECO:0000256" key="1">
    <source>
        <dbReference type="ARBA" id="ARBA00004123"/>
    </source>
</evidence>
<organism evidence="4 5">
    <name type="scientific">Coniosporium apollinis</name>
    <dbReference type="NCBI Taxonomy" id="61459"/>
    <lineage>
        <taxon>Eukaryota</taxon>
        <taxon>Fungi</taxon>
        <taxon>Dikarya</taxon>
        <taxon>Ascomycota</taxon>
        <taxon>Pezizomycotina</taxon>
        <taxon>Dothideomycetes</taxon>
        <taxon>Dothideomycetes incertae sedis</taxon>
        <taxon>Coniosporium</taxon>
    </lineage>
</organism>
<feature type="compositionally biased region" description="Acidic residues" evidence="3">
    <location>
        <begin position="206"/>
        <end position="219"/>
    </location>
</feature>
<evidence type="ECO:0000256" key="3">
    <source>
        <dbReference type="SAM" id="MobiDB-lite"/>
    </source>
</evidence>
<dbReference type="Pfam" id="PF15458">
    <property type="entry name" value="NTR2"/>
    <property type="match status" value="1"/>
</dbReference>
<proteinExistence type="predicted"/>
<feature type="region of interest" description="Disordered" evidence="3">
    <location>
        <begin position="1"/>
        <end position="85"/>
    </location>
</feature>
<evidence type="ECO:0008006" key="6">
    <source>
        <dbReference type="Google" id="ProtNLM"/>
    </source>
</evidence>
<feature type="compositionally biased region" description="Basic and acidic residues" evidence="3">
    <location>
        <begin position="220"/>
        <end position="244"/>
    </location>
</feature>
<dbReference type="Proteomes" id="UP001172684">
    <property type="component" value="Unassembled WGS sequence"/>
</dbReference>
<feature type="compositionally biased region" description="Gly residues" evidence="3">
    <location>
        <begin position="437"/>
        <end position="447"/>
    </location>
</feature>
<keyword evidence="5" id="KW-1185">Reference proteome</keyword>
<comment type="caution">
    <text evidence="4">The sequence shown here is derived from an EMBL/GenBank/DDBJ whole genome shotgun (WGS) entry which is preliminary data.</text>
</comment>
<keyword evidence="2" id="KW-0539">Nucleus</keyword>
<feature type="region of interest" description="Disordered" evidence="3">
    <location>
        <begin position="100"/>
        <end position="148"/>
    </location>
</feature>
<evidence type="ECO:0000313" key="4">
    <source>
        <dbReference type="EMBL" id="KAJ9669188.1"/>
    </source>
</evidence>
<evidence type="ECO:0000256" key="2">
    <source>
        <dbReference type="ARBA" id="ARBA00023242"/>
    </source>
</evidence>
<reference evidence="4" key="1">
    <citation type="submission" date="2022-10" db="EMBL/GenBank/DDBJ databases">
        <title>Culturing micro-colonial fungi from biological soil crusts in the Mojave desert and describing Neophaeococcomyces mojavensis, and introducing the new genera and species Taxawa tesnikishii.</title>
        <authorList>
            <person name="Kurbessoian T."/>
            <person name="Stajich J.E."/>
        </authorList>
    </citation>
    <scope>NUCLEOTIDE SEQUENCE</scope>
    <source>
        <strain evidence="4">TK_1</strain>
    </source>
</reference>
<feature type="compositionally biased region" description="Low complexity" evidence="3">
    <location>
        <begin position="62"/>
        <end position="71"/>
    </location>
</feature>
<feature type="region of interest" description="Disordered" evidence="3">
    <location>
        <begin position="405"/>
        <end position="447"/>
    </location>
</feature>
<feature type="compositionally biased region" description="Basic and acidic residues" evidence="3">
    <location>
        <begin position="321"/>
        <end position="330"/>
    </location>
</feature>
<feature type="compositionally biased region" description="Polar residues" evidence="3">
    <location>
        <begin position="130"/>
        <end position="140"/>
    </location>
</feature>
<sequence length="447" mass="48447">MKKSFAARRVPRRIVQDEDNDTSKASPDTPGAAAEEQSEPVVKRPSLASKPKKTSKLRLSFGAGESSAEAGSEGDDGSVFAPKKSNLSRLAIERNAERTALRTSLSSERLPFRAGVEDRPSYTKEALAELQSSTPSTPKDLQSLDADDLADETSALDIASKFGTTLARRTPDLSSSAIPTDAEIREKKARRARLAKEQAANPSRDSDEEPNDDDDDISDDEFRQNRNEISLRPDDKYPETRLIRDDEDIAEGFEDYVDDGKINLGRKAEREAERKRRTEMADLIADAEGGPSDEEEVDDSEAERNAAYEAAQTKAGAYAGQRERVEEARRPKTPPKITPVPDLSVVLGRLKGALRTAQEAQAARARRMAELGSEKAEIAEREAWIQGQLKEAGERYERLRIEAGLGGGTGTPVDGMGGGPLVLQRGLESLGNTPLPVGGGMSDGSDA</sequence>
<dbReference type="InterPro" id="IPR012890">
    <property type="entry name" value="GCFC2-like"/>
</dbReference>
<feature type="compositionally biased region" description="Gly residues" evidence="3">
    <location>
        <begin position="405"/>
        <end position="420"/>
    </location>
</feature>